<comment type="caution">
    <text evidence="2">The sequence shown here is derived from an EMBL/GenBank/DDBJ whole genome shotgun (WGS) entry which is preliminary data.</text>
</comment>
<accession>A0ABV2RY85</accession>
<evidence type="ECO:0000313" key="3">
    <source>
        <dbReference type="Proteomes" id="UP001549291"/>
    </source>
</evidence>
<evidence type="ECO:0000313" key="2">
    <source>
        <dbReference type="EMBL" id="MET4721864.1"/>
    </source>
</evidence>
<sequence>MLDMLEPLHRRQCRWSGAALAAMLRICGLRKSIKRTIEDAPGYAGRQRQLRPVRGAIPSRAMRCPSSLRRSTAVTRTPTESSTPPGETTGRVLNSAENAAPLPRALQMTAACRPSSAPARMLGIPPRKTDRPSAPRSGFRSTRNRSVRSDLPRPGTGLVPAWRRRRTDRCHRRRDRRAVCLRHGNWSKPSGHLDGFGGEPA</sequence>
<protein>
    <recommendedName>
        <fullName evidence="4">Transposase</fullName>
    </recommendedName>
</protein>
<dbReference type="EMBL" id="JBEPTQ010000002">
    <property type="protein sequence ID" value="MET4721864.1"/>
    <property type="molecule type" value="Genomic_DNA"/>
</dbReference>
<reference evidence="2 3" key="1">
    <citation type="submission" date="2024-06" db="EMBL/GenBank/DDBJ databases">
        <title>Genomic Encyclopedia of Type Strains, Phase V (KMG-V): Genome sequencing to study the core and pangenomes of soil and plant-associated prokaryotes.</title>
        <authorList>
            <person name="Whitman W."/>
        </authorList>
    </citation>
    <scope>NUCLEOTIDE SEQUENCE [LARGE SCALE GENOMIC DNA]</scope>
    <source>
        <strain evidence="2 3">USDA 160</strain>
    </source>
</reference>
<evidence type="ECO:0000256" key="1">
    <source>
        <dbReference type="SAM" id="MobiDB-lite"/>
    </source>
</evidence>
<gene>
    <name evidence="2" type="ORF">ABIF63_005970</name>
</gene>
<evidence type="ECO:0008006" key="4">
    <source>
        <dbReference type="Google" id="ProtNLM"/>
    </source>
</evidence>
<name>A0ABV2RY85_BRAJP</name>
<feature type="compositionally biased region" description="Low complexity" evidence="1">
    <location>
        <begin position="77"/>
        <end position="90"/>
    </location>
</feature>
<keyword evidence="3" id="KW-1185">Reference proteome</keyword>
<dbReference type="Proteomes" id="UP001549291">
    <property type="component" value="Unassembled WGS sequence"/>
</dbReference>
<feature type="region of interest" description="Disordered" evidence="1">
    <location>
        <begin position="64"/>
        <end position="92"/>
    </location>
</feature>
<organism evidence="2 3">
    <name type="scientific">Bradyrhizobium japonicum</name>
    <dbReference type="NCBI Taxonomy" id="375"/>
    <lineage>
        <taxon>Bacteria</taxon>
        <taxon>Pseudomonadati</taxon>
        <taxon>Pseudomonadota</taxon>
        <taxon>Alphaproteobacteria</taxon>
        <taxon>Hyphomicrobiales</taxon>
        <taxon>Nitrobacteraceae</taxon>
        <taxon>Bradyrhizobium</taxon>
    </lineage>
</organism>
<proteinExistence type="predicted"/>
<feature type="region of interest" description="Disordered" evidence="1">
    <location>
        <begin position="116"/>
        <end position="159"/>
    </location>
</feature>